<dbReference type="EMBL" id="NGMM01000002">
    <property type="protein sequence ID" value="OTP17713.1"/>
    <property type="molecule type" value="Genomic_DNA"/>
</dbReference>
<proteinExistence type="predicted"/>
<keyword evidence="3" id="KW-1185">Reference proteome</keyword>
<reference evidence="1" key="1">
    <citation type="submission" date="2017-05" db="EMBL/GenBank/DDBJ databases">
        <title>The Genome Sequence of Enterococcus sp. 9E7_DIV0242.</title>
        <authorList>
            <consortium name="The Broad Institute Genomics Platform"/>
            <consortium name="The Broad Institute Genomic Center for Infectious Diseases"/>
            <person name="Earl A."/>
            <person name="Manson A."/>
            <person name="Schwartman J."/>
            <person name="Gilmore M."/>
            <person name="Abouelleil A."/>
            <person name="Cao P."/>
            <person name="Chapman S."/>
            <person name="Cusick C."/>
            <person name="Shea T."/>
            <person name="Young S."/>
            <person name="Neafsey D."/>
            <person name="Nusbaum C."/>
            <person name="Birren B."/>
        </authorList>
    </citation>
    <scope>NUCLEOTIDE SEQUENCE [LARGE SCALE GENOMIC DNA]</scope>
    <source>
        <strain evidence="1">9E7_DIV0242</strain>
    </source>
</reference>
<protein>
    <submittedName>
        <fullName evidence="1">Uncharacterized protein</fullName>
    </submittedName>
</protein>
<dbReference type="PROSITE" id="PS51257">
    <property type="entry name" value="PROKAR_LIPOPROTEIN"/>
    <property type="match status" value="1"/>
</dbReference>
<name>A0A242K973_9ENTE</name>
<evidence type="ECO:0000313" key="2">
    <source>
        <dbReference type="EMBL" id="WYJ91326.1"/>
    </source>
</evidence>
<evidence type="ECO:0000313" key="3">
    <source>
        <dbReference type="Proteomes" id="UP000195141"/>
    </source>
</evidence>
<organism evidence="1">
    <name type="scientific">Candidatus Enterococcus clewellii</name>
    <dbReference type="NCBI Taxonomy" id="1834193"/>
    <lineage>
        <taxon>Bacteria</taxon>
        <taxon>Bacillati</taxon>
        <taxon>Bacillota</taxon>
        <taxon>Bacilli</taxon>
        <taxon>Lactobacillales</taxon>
        <taxon>Enterococcaceae</taxon>
        <taxon>Enterococcus</taxon>
    </lineage>
</organism>
<dbReference type="InterPro" id="IPR019722">
    <property type="entry name" value="HI_0552_fam"/>
</dbReference>
<evidence type="ECO:0000313" key="1">
    <source>
        <dbReference type="EMBL" id="OTP17713.1"/>
    </source>
</evidence>
<dbReference type="Pfam" id="PF10786">
    <property type="entry name" value="HI_0552"/>
    <property type="match status" value="1"/>
</dbReference>
<dbReference type="AlphaFoldDB" id="A0A242K973"/>
<sequence length="257" mass="30429">MADREKSPDKLVPFFMHHAVLLTSCLFRERATKDKDELNHFFGVFIIKEQKRGERVGLTIDDFQLFDRACYTFKQLKEQLTEAEIEKIKIEYKKHWQKWKAMQREIAGLLPEAYQMSKPKIESWTNGWNLRSHFWCAYRSVNRQTENACLAVLLNKKQFQVYLMFQHYKSDERTGSIADYNELLSALQKWSDTVAIEDYYIWPQLEDELADHLPLSVFLQSEENQRAFREAMGDRTFQLGKLLVKAERIVDSVQVTG</sequence>
<gene>
    <name evidence="1" type="ORF">A5888_001851</name>
    <name evidence="2" type="ORF">A5888_003094</name>
</gene>
<reference evidence="2" key="2">
    <citation type="submission" date="2017-05" db="EMBL/GenBank/DDBJ databases">
        <authorList>
            <consortium name="The Broad Institute Genomics Platform"/>
            <consortium name="The Broad Institute Genomic Center for Infectious Diseases"/>
            <person name="Earl A."/>
            <person name="Manson A."/>
            <person name="Schwartman J."/>
            <person name="Gilmore M."/>
            <person name="Abouelleil A."/>
            <person name="Cao P."/>
            <person name="Chapman S."/>
            <person name="Cusick C."/>
            <person name="Shea T."/>
            <person name="Young S."/>
            <person name="Neafsey D."/>
            <person name="Nusbaum C."/>
            <person name="Birren B."/>
        </authorList>
    </citation>
    <scope>NUCLEOTIDE SEQUENCE</scope>
    <source>
        <strain evidence="2">9E7_DIV0242</strain>
    </source>
</reference>
<dbReference type="EMBL" id="CP147247">
    <property type="protein sequence ID" value="WYJ91326.1"/>
    <property type="molecule type" value="Genomic_DNA"/>
</dbReference>
<reference evidence="2" key="3">
    <citation type="submission" date="2024-03" db="EMBL/GenBank/DDBJ databases">
        <title>The Genome Sequence of Enterococcus sp. DIV0242b.</title>
        <authorList>
            <consortium name="The Broad Institute Genomics Platform"/>
            <consortium name="The Broad Institute Microbial Omics Core"/>
            <consortium name="The Broad Institute Genomic Center for Infectious Diseases"/>
            <person name="Earl A."/>
            <person name="Manson A."/>
            <person name="Gilmore M."/>
            <person name="Schwartman J."/>
            <person name="Shea T."/>
            <person name="Abouelleil A."/>
            <person name="Cao P."/>
            <person name="Chapman S."/>
            <person name="Cusick C."/>
            <person name="Young S."/>
            <person name="Neafsey D."/>
            <person name="Nusbaum C."/>
            <person name="Birren B."/>
        </authorList>
    </citation>
    <scope>NUCLEOTIDE SEQUENCE</scope>
    <source>
        <strain evidence="2">9E7_DIV0242</strain>
    </source>
</reference>
<dbReference type="Proteomes" id="UP000195141">
    <property type="component" value="Chromosome"/>
</dbReference>
<accession>A0A242K973</accession>